<dbReference type="InterPro" id="IPR000210">
    <property type="entry name" value="BTB/POZ_dom"/>
</dbReference>
<evidence type="ECO:0000313" key="4">
    <source>
        <dbReference type="Proteomes" id="UP001492380"/>
    </source>
</evidence>
<dbReference type="SUPFAM" id="SSF54695">
    <property type="entry name" value="POZ domain"/>
    <property type="match status" value="1"/>
</dbReference>
<accession>A0ABR1YX31</accession>
<dbReference type="EMBL" id="JBBWRZ010000003">
    <property type="protein sequence ID" value="KAK8240691.1"/>
    <property type="molecule type" value="Genomic_DNA"/>
</dbReference>
<dbReference type="InterPro" id="IPR011333">
    <property type="entry name" value="SKP1/BTB/POZ_sf"/>
</dbReference>
<dbReference type="Gene3D" id="3.30.710.10">
    <property type="entry name" value="Potassium Channel Kv1.1, Chain A"/>
    <property type="match status" value="1"/>
</dbReference>
<evidence type="ECO:0000313" key="3">
    <source>
        <dbReference type="EMBL" id="KAK8240691.1"/>
    </source>
</evidence>
<dbReference type="PANTHER" id="PTHR47843:SF2">
    <property type="entry name" value="BTB DOMAIN-CONTAINING PROTEIN"/>
    <property type="match status" value="1"/>
</dbReference>
<keyword evidence="4" id="KW-1185">Reference proteome</keyword>
<feature type="region of interest" description="Disordered" evidence="1">
    <location>
        <begin position="1"/>
        <end position="28"/>
    </location>
</feature>
<comment type="caution">
    <text evidence="3">The sequence shown here is derived from an EMBL/GenBank/DDBJ whole genome shotgun (WGS) entry which is preliminary data.</text>
</comment>
<dbReference type="PROSITE" id="PS50097">
    <property type="entry name" value="BTB"/>
    <property type="match status" value="1"/>
</dbReference>
<dbReference type="PANTHER" id="PTHR47843">
    <property type="entry name" value="BTB DOMAIN-CONTAINING PROTEIN-RELATED"/>
    <property type="match status" value="1"/>
</dbReference>
<evidence type="ECO:0000256" key="1">
    <source>
        <dbReference type="SAM" id="MobiDB-lite"/>
    </source>
</evidence>
<organism evidence="3 4">
    <name type="scientific">Phyllosticta capitalensis</name>
    <dbReference type="NCBI Taxonomy" id="121624"/>
    <lineage>
        <taxon>Eukaryota</taxon>
        <taxon>Fungi</taxon>
        <taxon>Dikarya</taxon>
        <taxon>Ascomycota</taxon>
        <taxon>Pezizomycotina</taxon>
        <taxon>Dothideomycetes</taxon>
        <taxon>Dothideomycetes incertae sedis</taxon>
        <taxon>Botryosphaeriales</taxon>
        <taxon>Phyllostictaceae</taxon>
        <taxon>Phyllosticta</taxon>
    </lineage>
</organism>
<protein>
    <recommendedName>
        <fullName evidence="2">BTB domain-containing protein</fullName>
    </recommendedName>
</protein>
<gene>
    <name evidence="3" type="ORF">HDK90DRAFT_532330</name>
</gene>
<dbReference type="CDD" id="cd18186">
    <property type="entry name" value="BTB_POZ_ZBTB_KLHL-like"/>
    <property type="match status" value="1"/>
</dbReference>
<sequence>MASSPASSRDRAPQSEESVDDQPNSLKRTSSGLRAKLSLLTLGLSEKAGQISNDLLSRAASINNLRAAVSNDCLTNLDDLSDYQSYAINISIAELNKQKLMNDELATIYVGDGQEKFVVHEMLLSQNSKFFQACLKQGHATYNWKEARQHKIDLPEDHPAVFAMFVRYLYTSKCIILPNDKLLEFEDPEGKVQTQLHGDFLFLCYIFAEKILARDFQNKIMDFIIDGLSYSVRSYFPAFQTNVGLLWDNLPPNSKLRRLFLDVWSLHGCRPWLDETRDLEDGNPCNAPIEFWQELALKMWHFRDNDRNSYDSVVRLPTSIDPGQLGKRCPWIDNRRQYLEALNEPGTFPPKKLQQMIRIALTPEFKTPKQYPPYA</sequence>
<dbReference type="SMART" id="SM00225">
    <property type="entry name" value="BTB"/>
    <property type="match status" value="1"/>
</dbReference>
<reference evidence="3 4" key="1">
    <citation type="submission" date="2024-04" db="EMBL/GenBank/DDBJ databases">
        <title>Phyllosticta paracitricarpa is synonymous to the EU quarantine fungus P. citricarpa based on phylogenomic analyses.</title>
        <authorList>
            <consortium name="Lawrence Berkeley National Laboratory"/>
            <person name="Van Ingen-Buijs V.A."/>
            <person name="Van Westerhoven A.C."/>
            <person name="Haridas S."/>
            <person name="Skiadas P."/>
            <person name="Martin F."/>
            <person name="Groenewald J.Z."/>
            <person name="Crous P.W."/>
            <person name="Seidl M.F."/>
        </authorList>
    </citation>
    <scope>NUCLEOTIDE SEQUENCE [LARGE SCALE GENOMIC DNA]</scope>
    <source>
        <strain evidence="3 4">CBS 123374</strain>
    </source>
</reference>
<evidence type="ECO:0000259" key="2">
    <source>
        <dbReference type="PROSITE" id="PS50097"/>
    </source>
</evidence>
<name>A0ABR1YX31_9PEZI</name>
<dbReference type="Pfam" id="PF00651">
    <property type="entry name" value="BTB"/>
    <property type="match status" value="1"/>
</dbReference>
<proteinExistence type="predicted"/>
<dbReference type="Proteomes" id="UP001492380">
    <property type="component" value="Unassembled WGS sequence"/>
</dbReference>
<feature type="domain" description="BTB" evidence="2">
    <location>
        <begin position="104"/>
        <end position="178"/>
    </location>
</feature>